<comment type="subcellular location">
    <subcellularLocation>
        <location evidence="1">Cytoplasm</location>
    </subcellularLocation>
</comment>
<dbReference type="InterPro" id="IPR018060">
    <property type="entry name" value="HTH_AraC"/>
</dbReference>
<keyword evidence="7" id="KW-0804">Transcription</keyword>
<keyword evidence="12" id="KW-1185">Reference proteome</keyword>
<evidence type="ECO:0000256" key="3">
    <source>
        <dbReference type="ARBA" id="ARBA00022553"/>
    </source>
</evidence>
<evidence type="ECO:0000313" key="12">
    <source>
        <dbReference type="Proteomes" id="UP001519272"/>
    </source>
</evidence>
<dbReference type="PROSITE" id="PS01124">
    <property type="entry name" value="HTH_ARAC_FAMILY_2"/>
    <property type="match status" value="1"/>
</dbReference>
<evidence type="ECO:0000313" key="11">
    <source>
        <dbReference type="EMBL" id="MBP1903856.1"/>
    </source>
</evidence>
<dbReference type="PRINTS" id="PR00032">
    <property type="entry name" value="HTHARAC"/>
</dbReference>
<dbReference type="PANTHER" id="PTHR42713">
    <property type="entry name" value="HISTIDINE KINASE-RELATED"/>
    <property type="match status" value="1"/>
</dbReference>
<evidence type="ECO:0000259" key="10">
    <source>
        <dbReference type="PROSITE" id="PS50110"/>
    </source>
</evidence>
<dbReference type="Gene3D" id="1.10.10.60">
    <property type="entry name" value="Homeodomain-like"/>
    <property type="match status" value="2"/>
</dbReference>
<feature type="domain" description="HTH araC/xylS-type" evidence="9">
    <location>
        <begin position="444"/>
        <end position="542"/>
    </location>
</feature>
<evidence type="ECO:0000256" key="4">
    <source>
        <dbReference type="ARBA" id="ARBA00023012"/>
    </source>
</evidence>
<dbReference type="PANTHER" id="PTHR42713:SF3">
    <property type="entry name" value="TRANSCRIPTIONAL REGULATORY PROTEIN HPTR"/>
    <property type="match status" value="1"/>
</dbReference>
<dbReference type="PROSITE" id="PS00041">
    <property type="entry name" value="HTH_ARAC_FAMILY_1"/>
    <property type="match status" value="1"/>
</dbReference>
<dbReference type="Pfam" id="PF12833">
    <property type="entry name" value="HTH_18"/>
    <property type="match status" value="1"/>
</dbReference>
<keyword evidence="6" id="KW-0238">DNA-binding</keyword>
<dbReference type="EMBL" id="JAGGKG010000001">
    <property type="protein sequence ID" value="MBP1903856.1"/>
    <property type="molecule type" value="Genomic_DNA"/>
</dbReference>
<dbReference type="InterPro" id="IPR001789">
    <property type="entry name" value="Sig_transdc_resp-reg_receiver"/>
</dbReference>
<name>A0ABS4FMV5_9BACL</name>
<comment type="caution">
    <text evidence="11">The sequence shown here is derived from an EMBL/GenBank/DDBJ whole genome shotgun (WGS) entry which is preliminary data.</text>
</comment>
<dbReference type="InterPro" id="IPR051552">
    <property type="entry name" value="HptR"/>
</dbReference>
<evidence type="ECO:0000256" key="2">
    <source>
        <dbReference type="ARBA" id="ARBA00022490"/>
    </source>
</evidence>
<feature type="domain" description="Response regulatory" evidence="10">
    <location>
        <begin position="5"/>
        <end position="123"/>
    </location>
</feature>
<feature type="modified residue" description="4-aspartylphosphate" evidence="8">
    <location>
        <position position="57"/>
    </location>
</feature>
<protein>
    <submittedName>
        <fullName evidence="11">Two-component system response regulator YesN</fullName>
    </submittedName>
</protein>
<evidence type="ECO:0000256" key="8">
    <source>
        <dbReference type="PROSITE-ProRule" id="PRU00169"/>
    </source>
</evidence>
<dbReference type="InterPro" id="IPR018062">
    <property type="entry name" value="HTH_AraC-typ_CS"/>
</dbReference>
<dbReference type="PROSITE" id="PS50110">
    <property type="entry name" value="RESPONSE_REGULATORY"/>
    <property type="match status" value="1"/>
</dbReference>
<keyword evidence="3 8" id="KW-0597">Phosphoprotein</keyword>
<sequence length="556" mass="64430">MEMINVLIVDDEPFIRQGLVLLIDWNALGFQICGQASNGIQALECIEKVQPDLIISDIKMPEMDGLQLAKVLYEKYDGEMKLVLLSGFYEFKYAKQAIKYKVNDYILKPIVKDELLQVLTTFKKVFRERAEEKRQQKKQEQLVLAQHVQSLLLGTGNRDNVASVQSQFGHANKFRCIMIETESGSEQQQAQWCLQVEALVNQNARGHGLKSFTGEKNRVYHIVTDLLLKREGGSLQQYVAQLYTELNVIEGSMEPTERMEATGSRGPEKSRSGVAMYVGKEVSRLEELHESYYSCNKIKSLRFFSAYGPIYYFEQMDTTVFSHQPSGKEKQLFDELIKAIEEYRTGNIRSHAQAIFQFFLEERIEPGIVGIHLHYLAYSLLGLVNTDEASDLNPDVEWMQSTFLQENYAMLSMEENINNLCQFSYKCAEKLKERQKWNAMGVLAQVEAYIREHYMESISLKLLGEQFYMNSSYLGQIFKKHYVKSFSDYLNEIRIEEASRLLRRTDYRVYEIATMVGYRDSDYFINRFEKIRGETPAQYRKRAQALYTSDSSTCTP</sequence>
<evidence type="ECO:0000256" key="6">
    <source>
        <dbReference type="ARBA" id="ARBA00023125"/>
    </source>
</evidence>
<proteinExistence type="predicted"/>
<gene>
    <name evidence="11" type="ORF">J2Z32_000468</name>
</gene>
<evidence type="ECO:0000256" key="5">
    <source>
        <dbReference type="ARBA" id="ARBA00023015"/>
    </source>
</evidence>
<dbReference type="InterPro" id="IPR011006">
    <property type="entry name" value="CheY-like_superfamily"/>
</dbReference>
<reference evidence="11 12" key="1">
    <citation type="submission" date="2021-03" db="EMBL/GenBank/DDBJ databases">
        <title>Genomic Encyclopedia of Type Strains, Phase IV (KMG-IV): sequencing the most valuable type-strain genomes for metagenomic binning, comparative biology and taxonomic classification.</title>
        <authorList>
            <person name="Goeker M."/>
        </authorList>
    </citation>
    <scope>NUCLEOTIDE SEQUENCE [LARGE SCALE GENOMIC DNA]</scope>
    <source>
        <strain evidence="11 12">DSM 14349</strain>
    </source>
</reference>
<keyword evidence="4" id="KW-0902">Two-component regulatory system</keyword>
<keyword evidence="5" id="KW-0805">Transcription regulation</keyword>
<organism evidence="11 12">
    <name type="scientific">Paenibacillus turicensis</name>
    <dbReference type="NCBI Taxonomy" id="160487"/>
    <lineage>
        <taxon>Bacteria</taxon>
        <taxon>Bacillati</taxon>
        <taxon>Bacillota</taxon>
        <taxon>Bacilli</taxon>
        <taxon>Bacillales</taxon>
        <taxon>Paenibacillaceae</taxon>
        <taxon>Paenibacillus</taxon>
    </lineage>
</organism>
<dbReference type="Gene3D" id="3.40.50.2300">
    <property type="match status" value="1"/>
</dbReference>
<dbReference type="InterPro" id="IPR020449">
    <property type="entry name" value="Tscrpt_reg_AraC-type_HTH"/>
</dbReference>
<evidence type="ECO:0000256" key="1">
    <source>
        <dbReference type="ARBA" id="ARBA00004496"/>
    </source>
</evidence>
<dbReference type="SUPFAM" id="SSF46689">
    <property type="entry name" value="Homeodomain-like"/>
    <property type="match status" value="1"/>
</dbReference>
<dbReference type="SUPFAM" id="SSF52172">
    <property type="entry name" value="CheY-like"/>
    <property type="match status" value="1"/>
</dbReference>
<dbReference type="RefSeq" id="WP_210087509.1">
    <property type="nucleotide sequence ID" value="NZ_JAGGKG010000001.1"/>
</dbReference>
<accession>A0ABS4FMV5</accession>
<dbReference type="SMART" id="SM00342">
    <property type="entry name" value="HTH_ARAC"/>
    <property type="match status" value="1"/>
</dbReference>
<dbReference type="Proteomes" id="UP001519272">
    <property type="component" value="Unassembled WGS sequence"/>
</dbReference>
<evidence type="ECO:0000256" key="7">
    <source>
        <dbReference type="ARBA" id="ARBA00023163"/>
    </source>
</evidence>
<dbReference type="Pfam" id="PF00072">
    <property type="entry name" value="Response_reg"/>
    <property type="match status" value="1"/>
</dbReference>
<dbReference type="CDD" id="cd17536">
    <property type="entry name" value="REC_YesN-like"/>
    <property type="match status" value="1"/>
</dbReference>
<dbReference type="SMART" id="SM00448">
    <property type="entry name" value="REC"/>
    <property type="match status" value="1"/>
</dbReference>
<evidence type="ECO:0000259" key="9">
    <source>
        <dbReference type="PROSITE" id="PS01124"/>
    </source>
</evidence>
<keyword evidence="2" id="KW-0963">Cytoplasm</keyword>
<dbReference type="InterPro" id="IPR009057">
    <property type="entry name" value="Homeodomain-like_sf"/>
</dbReference>